<sequence length="904" mass="100040">MKNAPDFLRLRIILVLFILFVECDRIFANEIEGSNNSKNLFVDPVLSGPDNLCVIFGSAIADFSGGGEPTTDVYDWVIINPSGGEHFTRNGGATFQNISVQFSQLGNYTVTLSVRRGNDIIYTASKNLSVIQGPQIVLQPDYLLCGSTPVVLTAINPTTPNISQYTFEWTNSAGDIVGSQNELSVQDEGYYFISLFLTNSSGGTDCQINGGTYVGQPRDFRLLINSNEVCMGEIVEIGLDTPIPGQWLIQKIGETELIDFGNAFSLSLDSEEDLFGSGNYRAVFRAQDSQYPNCVSEREIRFSVKNQAEFMYSNVVAASGCNMQDGGFLFTAQSDLDFLRINELSLLEADLSAGETRSFANLYPGIYVLETQLDGCNRTEVVIIPNNNPDPEMLFEVVEIGESCSETGKINGIIRVNLLNGPYTGEYRVVEASGAVFFTGAISNVSSFDVSVPGNNYAIEIISPSGCKLPENRILDIPVKEFVPFSIPEEVTICGAFDFVPVTEENLTFTLISPSGTVETKNAGEAFVLTQSGSYTLTGTSLDPSPEFCPRTIPFSVVNIAVPNFEPVLESEDCFGNKLYKAELFGVDPSTVSIRWYDENLKIVGRGEMWYPTAYGNFSLDVQPRGSSLCGFNPKPFEVKQPVFEVDVTLTSGLICGDGQFTTVTMDSDFEEVERIEWIFIAADGTQTNLTQFANEREIEAGEEGTYEAVVYNRIGCEIGRDLILVLKSYDETRPDIKPFYSICTESSYGEIVNPGIFESYEWFLNGEFISDEPTLNLRREGNYTLLVTNADGCVFESSFSTFEDCTFQAILTTGMNLSDVNKHFEVYVNDAVEKAQIWIHNRNGELIHFCENSEIQSRVAFCQWDGLVRGKEIPVGSYTVTLRIVSTRFGLEQKFIQNLIVFD</sequence>
<dbReference type="Proteomes" id="UP001142175">
    <property type="component" value="Unassembled WGS sequence"/>
</dbReference>
<evidence type="ECO:0000313" key="2">
    <source>
        <dbReference type="Proteomes" id="UP001142175"/>
    </source>
</evidence>
<comment type="caution">
    <text evidence="1">The sequence shown here is derived from an EMBL/GenBank/DDBJ whole genome shotgun (WGS) entry which is preliminary data.</text>
</comment>
<reference evidence="1" key="1">
    <citation type="submission" date="2022-08" db="EMBL/GenBank/DDBJ databases">
        <authorList>
            <person name="Zhang D."/>
        </authorList>
    </citation>
    <scope>NUCLEOTIDE SEQUENCE</scope>
    <source>
        <strain evidence="1">XJ19-11</strain>
    </source>
</reference>
<gene>
    <name evidence="1" type="ORF">NU887_15990</name>
</gene>
<organism evidence="1 2">
    <name type="scientific">Aquiflexum gelatinilyticum</name>
    <dbReference type="NCBI Taxonomy" id="2961943"/>
    <lineage>
        <taxon>Bacteria</taxon>
        <taxon>Pseudomonadati</taxon>
        <taxon>Bacteroidota</taxon>
        <taxon>Cytophagia</taxon>
        <taxon>Cytophagales</taxon>
        <taxon>Cyclobacteriaceae</taxon>
        <taxon>Aquiflexum</taxon>
    </lineage>
</organism>
<evidence type="ECO:0000313" key="1">
    <source>
        <dbReference type="EMBL" id="MCR9016545.1"/>
    </source>
</evidence>
<dbReference type="EMBL" id="JANSUY010000015">
    <property type="protein sequence ID" value="MCR9016545.1"/>
    <property type="molecule type" value="Genomic_DNA"/>
</dbReference>
<protein>
    <submittedName>
        <fullName evidence="1">Uncharacterized protein</fullName>
    </submittedName>
</protein>
<keyword evidence="2" id="KW-1185">Reference proteome</keyword>
<proteinExistence type="predicted"/>
<name>A0A9X2P9Z3_9BACT</name>
<dbReference type="RefSeq" id="WP_258424393.1">
    <property type="nucleotide sequence ID" value="NZ_JANSUY010000015.1"/>
</dbReference>
<accession>A0A9X2P9Z3</accession>
<dbReference type="AlphaFoldDB" id="A0A9X2P9Z3"/>